<keyword evidence="6 8" id="KW-0057">Aromatic amino acid biosynthesis</keyword>
<comment type="catalytic activity">
    <reaction evidence="1 8">
        <text>1-(2-carboxyphenylamino)-1-deoxy-D-ribulose 5-phosphate + H(+) = (1S,2R)-1-C-(indol-3-yl)glycerol 3-phosphate + CO2 + H2O</text>
        <dbReference type="Rhea" id="RHEA:23476"/>
        <dbReference type="ChEBI" id="CHEBI:15377"/>
        <dbReference type="ChEBI" id="CHEBI:15378"/>
        <dbReference type="ChEBI" id="CHEBI:16526"/>
        <dbReference type="ChEBI" id="CHEBI:58613"/>
        <dbReference type="ChEBI" id="CHEBI:58866"/>
        <dbReference type="EC" id="4.1.1.48"/>
    </reaction>
</comment>
<dbReference type="EC" id="4.1.1.48" evidence="8"/>
<dbReference type="InterPro" id="IPR011060">
    <property type="entry name" value="RibuloseP-bd_barrel"/>
</dbReference>
<name>A0A7V2F7A7_RHOMR</name>
<sequence length="274" mass="30979">MTILDRIAQTVRERLEERKRRIPITCLQERAHYHSPTLPLARALRTDELAIIAEIKKASPSKGILRREFNVSDIAQQYKWYGAAAISVLTEPDFFQGSLEHLEAARRTVDLPLLRKDFILDPYQLIEARAYGADAVLLIAALLDPVQLHELYDMATELGLSCLVEVHAEAELDQLDLDRIEILGVNNRNLHNFEVDVTQAVRVLQRVPAHIVRVAESGLRTAEELAYLRRNGIDAVLIGETFMRALEPGRALEALRQELQACLERPVVLRLVGS</sequence>
<dbReference type="Gene3D" id="3.20.20.70">
    <property type="entry name" value="Aldolase class I"/>
    <property type="match status" value="1"/>
</dbReference>
<dbReference type="AlphaFoldDB" id="A0A7V2F7A7"/>
<evidence type="ECO:0000256" key="7">
    <source>
        <dbReference type="ARBA" id="ARBA00023239"/>
    </source>
</evidence>
<organism evidence="10">
    <name type="scientific">Rhodothermus marinus</name>
    <name type="common">Rhodothermus obamensis</name>
    <dbReference type="NCBI Taxonomy" id="29549"/>
    <lineage>
        <taxon>Bacteria</taxon>
        <taxon>Pseudomonadati</taxon>
        <taxon>Rhodothermota</taxon>
        <taxon>Rhodothermia</taxon>
        <taxon>Rhodothermales</taxon>
        <taxon>Rhodothermaceae</taxon>
        <taxon>Rhodothermus</taxon>
    </lineage>
</organism>
<comment type="caution">
    <text evidence="10">The sequence shown here is derived from an EMBL/GenBank/DDBJ whole genome shotgun (WGS) entry which is preliminary data.</text>
</comment>
<comment type="pathway">
    <text evidence="2 8">Amino-acid biosynthesis; L-tryptophan biosynthesis; L-tryptophan from chorismate: step 4/5.</text>
</comment>
<evidence type="ECO:0000256" key="6">
    <source>
        <dbReference type="ARBA" id="ARBA00023141"/>
    </source>
</evidence>
<dbReference type="HAMAP" id="MF_00134_B">
    <property type="entry name" value="IGPS_B"/>
    <property type="match status" value="1"/>
</dbReference>
<dbReference type="CDD" id="cd00331">
    <property type="entry name" value="IGPS"/>
    <property type="match status" value="1"/>
</dbReference>
<dbReference type="PANTHER" id="PTHR22854">
    <property type="entry name" value="TRYPTOPHAN BIOSYNTHESIS PROTEIN"/>
    <property type="match status" value="1"/>
</dbReference>
<feature type="domain" description="Indole-3-glycerol phosphate synthase" evidence="9">
    <location>
        <begin position="4"/>
        <end position="254"/>
    </location>
</feature>
<dbReference type="InterPro" id="IPR013785">
    <property type="entry name" value="Aldolase_TIM"/>
</dbReference>
<dbReference type="UniPathway" id="UPA00035">
    <property type="reaction ID" value="UER00043"/>
</dbReference>
<dbReference type="GO" id="GO:0000162">
    <property type="term" value="P:L-tryptophan biosynthetic process"/>
    <property type="evidence" value="ECO:0007669"/>
    <property type="project" value="UniProtKB-UniRule"/>
</dbReference>
<evidence type="ECO:0000256" key="2">
    <source>
        <dbReference type="ARBA" id="ARBA00004696"/>
    </source>
</evidence>
<proteinExistence type="inferred from homology"/>
<keyword evidence="5 8" id="KW-0822">Tryptophan biosynthesis</keyword>
<evidence type="ECO:0000256" key="4">
    <source>
        <dbReference type="ARBA" id="ARBA00022793"/>
    </source>
</evidence>
<dbReference type="PANTHER" id="PTHR22854:SF2">
    <property type="entry name" value="INDOLE-3-GLYCEROL-PHOSPHATE SYNTHASE"/>
    <property type="match status" value="1"/>
</dbReference>
<dbReference type="InterPro" id="IPR045186">
    <property type="entry name" value="Indole-3-glycerol_P_synth"/>
</dbReference>
<reference evidence="10" key="1">
    <citation type="journal article" date="2020" name="mSystems">
        <title>Genome- and Community-Level Interaction Insights into Carbon Utilization and Element Cycling Functions of Hydrothermarchaeota in Hydrothermal Sediment.</title>
        <authorList>
            <person name="Zhou Z."/>
            <person name="Liu Y."/>
            <person name="Xu W."/>
            <person name="Pan J."/>
            <person name="Luo Z.H."/>
            <person name="Li M."/>
        </authorList>
    </citation>
    <scope>NUCLEOTIDE SEQUENCE [LARGE SCALE GENOMIC DNA]</scope>
    <source>
        <strain evidence="10">SpSt-143</strain>
    </source>
</reference>
<evidence type="ECO:0000313" key="10">
    <source>
        <dbReference type="EMBL" id="HER97236.1"/>
    </source>
</evidence>
<gene>
    <name evidence="8 10" type="primary">trpC</name>
    <name evidence="10" type="ORF">ENO59_12160</name>
</gene>
<dbReference type="Pfam" id="PF00218">
    <property type="entry name" value="IGPS"/>
    <property type="match status" value="1"/>
</dbReference>
<dbReference type="InterPro" id="IPR013798">
    <property type="entry name" value="Indole-3-glycerol_P_synth_dom"/>
</dbReference>
<protein>
    <recommendedName>
        <fullName evidence="8">Indole-3-glycerol phosphate synthase</fullName>
        <shortName evidence="8">IGPS</shortName>
        <ecNumber evidence="8">4.1.1.48</ecNumber>
    </recommendedName>
</protein>
<keyword evidence="4 8" id="KW-0210">Decarboxylase</keyword>
<accession>A0A7V2F7A7</accession>
<dbReference type="PROSITE" id="PS00614">
    <property type="entry name" value="IGPS"/>
    <property type="match status" value="1"/>
</dbReference>
<dbReference type="InterPro" id="IPR001468">
    <property type="entry name" value="Indole-3-GlycerolPSynthase_CS"/>
</dbReference>
<comment type="similarity">
    <text evidence="8">Belongs to the TrpC family.</text>
</comment>
<evidence type="ECO:0000256" key="3">
    <source>
        <dbReference type="ARBA" id="ARBA00022605"/>
    </source>
</evidence>
<keyword evidence="3 8" id="KW-0028">Amino-acid biosynthesis</keyword>
<keyword evidence="7 8" id="KW-0456">Lyase</keyword>
<dbReference type="SUPFAM" id="SSF51366">
    <property type="entry name" value="Ribulose-phoshate binding barrel"/>
    <property type="match status" value="1"/>
</dbReference>
<dbReference type="GO" id="GO:0004640">
    <property type="term" value="F:phosphoribosylanthranilate isomerase activity"/>
    <property type="evidence" value="ECO:0007669"/>
    <property type="project" value="TreeGrafter"/>
</dbReference>
<dbReference type="GO" id="GO:0004425">
    <property type="term" value="F:indole-3-glycerol-phosphate synthase activity"/>
    <property type="evidence" value="ECO:0007669"/>
    <property type="project" value="UniProtKB-UniRule"/>
</dbReference>
<evidence type="ECO:0000256" key="1">
    <source>
        <dbReference type="ARBA" id="ARBA00001633"/>
    </source>
</evidence>
<evidence type="ECO:0000256" key="5">
    <source>
        <dbReference type="ARBA" id="ARBA00022822"/>
    </source>
</evidence>
<evidence type="ECO:0000256" key="8">
    <source>
        <dbReference type="HAMAP-Rule" id="MF_00134"/>
    </source>
</evidence>
<dbReference type="FunFam" id="3.20.20.70:FF:000024">
    <property type="entry name" value="Indole-3-glycerol phosphate synthase"/>
    <property type="match status" value="1"/>
</dbReference>
<dbReference type="EMBL" id="DSGB01000007">
    <property type="protein sequence ID" value="HER97236.1"/>
    <property type="molecule type" value="Genomic_DNA"/>
</dbReference>
<dbReference type="NCBIfam" id="NF001377">
    <property type="entry name" value="PRK00278.2-4"/>
    <property type="match status" value="1"/>
</dbReference>
<evidence type="ECO:0000259" key="9">
    <source>
        <dbReference type="Pfam" id="PF00218"/>
    </source>
</evidence>